<protein>
    <submittedName>
        <fullName evidence="1">Uncharacterized protein</fullName>
    </submittedName>
</protein>
<dbReference type="AlphaFoldDB" id="A0A326U7U2"/>
<dbReference type="OrthoDB" id="135566at2"/>
<dbReference type="Proteomes" id="UP000248806">
    <property type="component" value="Unassembled WGS sequence"/>
</dbReference>
<dbReference type="RefSeq" id="WP_111322004.1">
    <property type="nucleotide sequence ID" value="NZ_BIFX01000003.1"/>
</dbReference>
<organism evidence="1 2">
    <name type="scientific">Thermosporothrix hazakensis</name>
    <dbReference type="NCBI Taxonomy" id="644383"/>
    <lineage>
        <taxon>Bacteria</taxon>
        <taxon>Bacillati</taxon>
        <taxon>Chloroflexota</taxon>
        <taxon>Ktedonobacteria</taxon>
        <taxon>Ktedonobacterales</taxon>
        <taxon>Thermosporotrichaceae</taxon>
        <taxon>Thermosporothrix</taxon>
    </lineage>
</organism>
<reference evidence="1 2" key="1">
    <citation type="submission" date="2018-06" db="EMBL/GenBank/DDBJ databases">
        <title>Genomic Encyclopedia of Archaeal and Bacterial Type Strains, Phase II (KMG-II): from individual species to whole genera.</title>
        <authorList>
            <person name="Goeker M."/>
        </authorList>
    </citation>
    <scope>NUCLEOTIDE SEQUENCE [LARGE SCALE GENOMIC DNA]</scope>
    <source>
        <strain evidence="1 2">ATCC BAA-1881</strain>
    </source>
</reference>
<evidence type="ECO:0000313" key="1">
    <source>
        <dbReference type="EMBL" id="PZW31239.1"/>
    </source>
</evidence>
<name>A0A326U7U2_THEHA</name>
<sequence>MMNKVERRDLPLAKCDYMRVLEVIEELLKADFRQIETGDRSAYFSVALLKAAQEHGHAPLLSPTFDVDALASQIGARFTESHASPFEHQAETADAAISIPEFEKRKEFYRTIQTILHLMRKCLHAELQRSTPDGQPMSLHALMRNLVMRPGKIVPEHGEEKEAHLRRLLYEKLEETVELQKKSVVIGTKEARDPWLMGHRLTLAVKGVQNFFRQLVGSIQTHLERLRAKHAHVTEADMQRARDALHAMQLQEHSELQILKEAVLGQSIARIFRECQLLYLDYLLKRICTCEKIDTRNARLLEHLIVRLRALDSFSHKHDDAFYQVTLKREVYDTKRLLTLASAFDPLPVLPEIGGMLSEASLEGEKTFVVGVKLKLNSAVYTHGGSGESVYVYNMALLDAEAGLYKRRKESITYEKHFYEEVLRIALLYPVLYRLDDASFDVVAYLEEKVFPVLTTGTEEEKTALFKQIKEDIDRSGAMRNVQALRELLKEFMEQAPVEPDMCPQTLVLSLKETVLNHDLDTICTEQRFFRDVNLADQPETILKHIAVEQEGTCHNALCTLPLQVRFEPLHYYPADDEVKEYSVKYAWERLGMLPVLLIPPDKENEALQLALGDLNRVTLYYRKHGRRFGSEGAFAYRFAYLTLAYTFAKMLATYTKVADARRLFIPIIYICDRKGGGHEYKDNDAKKSIKEAGMYRLSEEEFMYSVARLLEFMLSQDHLSGSQSFQRVPIHGVDKGPCMSGDEHLSLSSMLPCVFSRKGPEQRSHQLKKLAVVQVTSCACNRTKAGRDDHSVSTLYGQVIGIERRSDGCLHLGPLTTFSTNMRHDEMFKRPHALFRQIEHCIARGYHHFLYIADAPYSRSLHISDVGSGPCFMSEGMIRALRELLYEENGKIARIWVYPIFGDTSYVVNRRGPQNPQNGYSLYVDEGGELVHRMGGGKVATFFHLCLDKNESKPFSYRNVTAYSTPLHLYKNDAIYERYIRDDLLHCGEQSPLRSELLEMLAMLHFWRFELNGRYRLYPDQKAIEIDSIGMQATYPGMRSGINFNGLAYLTEVRAALRMAEVRKKEAV</sequence>
<evidence type="ECO:0000313" key="2">
    <source>
        <dbReference type="Proteomes" id="UP000248806"/>
    </source>
</evidence>
<accession>A0A326U7U2</accession>
<dbReference type="EMBL" id="QKUF01000006">
    <property type="protein sequence ID" value="PZW31239.1"/>
    <property type="molecule type" value="Genomic_DNA"/>
</dbReference>
<proteinExistence type="predicted"/>
<comment type="caution">
    <text evidence="1">The sequence shown here is derived from an EMBL/GenBank/DDBJ whole genome shotgun (WGS) entry which is preliminary data.</text>
</comment>
<keyword evidence="2" id="KW-1185">Reference proteome</keyword>
<gene>
    <name evidence="1" type="ORF">EI42_02336</name>
</gene>